<feature type="compositionally biased region" description="Polar residues" evidence="1">
    <location>
        <begin position="1"/>
        <end position="10"/>
    </location>
</feature>
<evidence type="ECO:0000313" key="3">
    <source>
        <dbReference type="Proteomes" id="UP000075901"/>
    </source>
</evidence>
<organism evidence="2 3">
    <name type="scientific">Anopheles maculatus</name>
    <dbReference type="NCBI Taxonomy" id="74869"/>
    <lineage>
        <taxon>Eukaryota</taxon>
        <taxon>Metazoa</taxon>
        <taxon>Ecdysozoa</taxon>
        <taxon>Arthropoda</taxon>
        <taxon>Hexapoda</taxon>
        <taxon>Insecta</taxon>
        <taxon>Pterygota</taxon>
        <taxon>Neoptera</taxon>
        <taxon>Endopterygota</taxon>
        <taxon>Diptera</taxon>
        <taxon>Nematocera</taxon>
        <taxon>Culicoidea</taxon>
        <taxon>Culicidae</taxon>
        <taxon>Anophelinae</taxon>
        <taxon>Anopheles</taxon>
        <taxon>Anopheles maculatus group</taxon>
    </lineage>
</organism>
<accession>A0A182SES0</accession>
<name>A0A182SES0_9DIPT</name>
<feature type="region of interest" description="Disordered" evidence="1">
    <location>
        <begin position="1"/>
        <end position="34"/>
    </location>
</feature>
<evidence type="ECO:0000256" key="1">
    <source>
        <dbReference type="SAM" id="MobiDB-lite"/>
    </source>
</evidence>
<sequence>MSTNASLTHHQSVRVGWERREGGRSPTTDGADTRRKCVRFRQSDQLHIPIQSERLIDTEHGNIVGSNTATVVLVHVHLNNTTALYHCIELAEIVLSGNGFCETVGRDSARYAMGGSQYETVRNQRTTAEVERFLLFLVVVPLQRDLVRKLVRDRFLATDNLRSRRFGCDQGRGQG</sequence>
<dbReference type="AlphaFoldDB" id="A0A182SES0"/>
<protein>
    <submittedName>
        <fullName evidence="2">Uncharacterized protein</fullName>
    </submittedName>
</protein>
<dbReference type="EnsemblMetazoa" id="AMAM005319-RA">
    <property type="protein sequence ID" value="AMAM005319-PA"/>
    <property type="gene ID" value="AMAM005319"/>
</dbReference>
<evidence type="ECO:0000313" key="2">
    <source>
        <dbReference type="EnsemblMetazoa" id="AMAM005319-PA"/>
    </source>
</evidence>
<reference evidence="2" key="2">
    <citation type="submission" date="2020-05" db="UniProtKB">
        <authorList>
            <consortium name="EnsemblMetazoa"/>
        </authorList>
    </citation>
    <scope>IDENTIFICATION</scope>
    <source>
        <strain evidence="2">maculatus3</strain>
    </source>
</reference>
<dbReference type="VEuPathDB" id="VectorBase:AMAM005319"/>
<proteinExistence type="predicted"/>
<keyword evidence="3" id="KW-1185">Reference proteome</keyword>
<reference evidence="3" key="1">
    <citation type="submission" date="2013-09" db="EMBL/GenBank/DDBJ databases">
        <title>The Genome Sequence of Anopheles maculatus species B.</title>
        <authorList>
            <consortium name="The Broad Institute Genomics Platform"/>
            <person name="Neafsey D.E."/>
            <person name="Besansky N."/>
            <person name="Howell P."/>
            <person name="Walton C."/>
            <person name="Young S.K."/>
            <person name="Zeng Q."/>
            <person name="Gargeya S."/>
            <person name="Fitzgerald M."/>
            <person name="Haas B."/>
            <person name="Abouelleil A."/>
            <person name="Allen A.W."/>
            <person name="Alvarado L."/>
            <person name="Arachchi H.M."/>
            <person name="Berlin A.M."/>
            <person name="Chapman S.B."/>
            <person name="Gainer-Dewar J."/>
            <person name="Goldberg J."/>
            <person name="Griggs A."/>
            <person name="Gujja S."/>
            <person name="Hansen M."/>
            <person name="Howarth C."/>
            <person name="Imamovic A."/>
            <person name="Ireland A."/>
            <person name="Larimer J."/>
            <person name="McCowan C."/>
            <person name="Murphy C."/>
            <person name="Pearson M."/>
            <person name="Poon T.W."/>
            <person name="Priest M."/>
            <person name="Roberts A."/>
            <person name="Saif S."/>
            <person name="Shea T."/>
            <person name="Sisk P."/>
            <person name="Sykes S."/>
            <person name="Wortman J."/>
            <person name="Nusbaum C."/>
            <person name="Birren B."/>
        </authorList>
    </citation>
    <scope>NUCLEOTIDE SEQUENCE [LARGE SCALE GENOMIC DNA]</scope>
    <source>
        <strain evidence="3">maculatus3</strain>
    </source>
</reference>
<dbReference type="Proteomes" id="UP000075901">
    <property type="component" value="Unassembled WGS sequence"/>
</dbReference>